<evidence type="ECO:0008006" key="5">
    <source>
        <dbReference type="Google" id="ProtNLM"/>
    </source>
</evidence>
<dbReference type="Pfam" id="PF13805">
    <property type="entry name" value="Pil1"/>
    <property type="match status" value="1"/>
</dbReference>
<dbReference type="RefSeq" id="XP_007780883.1">
    <property type="nucleotide sequence ID" value="XM_007782693.1"/>
</dbReference>
<dbReference type="PANTHER" id="PTHR31962:SF4">
    <property type="entry name" value="PRIMARY COMPONENT OF EISOSOMES (EUROFUNG)"/>
    <property type="match status" value="1"/>
</dbReference>
<dbReference type="HOGENOM" id="CLU_046464_1_0_1"/>
<feature type="region of interest" description="Disordered" evidence="2">
    <location>
        <begin position="261"/>
        <end position="300"/>
    </location>
</feature>
<feature type="compositionally biased region" description="Basic and acidic residues" evidence="2">
    <location>
        <begin position="332"/>
        <end position="348"/>
    </location>
</feature>
<protein>
    <recommendedName>
        <fullName evidence="5">Sphingolipid long chain base-responsive protein LSP1</fullName>
    </recommendedName>
</protein>
<dbReference type="GeneID" id="19902115"/>
<proteinExistence type="predicted"/>
<dbReference type="OrthoDB" id="5599269at2759"/>
<dbReference type="InterPro" id="IPR028245">
    <property type="entry name" value="PIL1/LSP1"/>
</dbReference>
<accession>R7YV82</accession>
<dbReference type="GO" id="GO:0070941">
    <property type="term" value="P:eisosome assembly"/>
    <property type="evidence" value="ECO:0007669"/>
    <property type="project" value="TreeGrafter"/>
</dbReference>
<feature type="compositionally biased region" description="Low complexity" evidence="2">
    <location>
        <begin position="285"/>
        <end position="295"/>
    </location>
</feature>
<dbReference type="EMBL" id="JH767574">
    <property type="protein sequence ID" value="EON65566.1"/>
    <property type="molecule type" value="Genomic_DNA"/>
</dbReference>
<keyword evidence="4" id="KW-1185">Reference proteome</keyword>
<dbReference type="InterPro" id="IPR027267">
    <property type="entry name" value="AH/BAR_dom_sf"/>
</dbReference>
<dbReference type="Proteomes" id="UP000016924">
    <property type="component" value="Unassembled WGS sequence"/>
</dbReference>
<dbReference type="FunFam" id="1.20.1270.60:FF:000005">
    <property type="entry name" value="Sphingolipid long chain base-responsive pil1"/>
    <property type="match status" value="1"/>
</dbReference>
<evidence type="ECO:0000313" key="3">
    <source>
        <dbReference type="EMBL" id="EON65566.1"/>
    </source>
</evidence>
<dbReference type="GO" id="GO:0036286">
    <property type="term" value="C:eisosome filament"/>
    <property type="evidence" value="ECO:0007669"/>
    <property type="project" value="TreeGrafter"/>
</dbReference>
<dbReference type="GO" id="GO:0008289">
    <property type="term" value="F:lipid binding"/>
    <property type="evidence" value="ECO:0007669"/>
    <property type="project" value="TreeGrafter"/>
</dbReference>
<gene>
    <name evidence="3" type="ORF">W97_04804</name>
</gene>
<dbReference type="STRING" id="1168221.R7YV82"/>
<organism evidence="3 4">
    <name type="scientific">Coniosporium apollinis (strain CBS 100218)</name>
    <name type="common">Rock-inhabiting black yeast</name>
    <dbReference type="NCBI Taxonomy" id="1168221"/>
    <lineage>
        <taxon>Eukaryota</taxon>
        <taxon>Fungi</taxon>
        <taxon>Dikarya</taxon>
        <taxon>Ascomycota</taxon>
        <taxon>Pezizomycotina</taxon>
        <taxon>Dothideomycetes</taxon>
        <taxon>Dothideomycetes incertae sedis</taxon>
        <taxon>Coniosporium</taxon>
    </lineage>
</organism>
<dbReference type="OMA" id="MTRQKFK"/>
<feature type="region of interest" description="Disordered" evidence="2">
    <location>
        <begin position="1"/>
        <end position="43"/>
    </location>
</feature>
<reference evidence="4" key="1">
    <citation type="submission" date="2012-06" db="EMBL/GenBank/DDBJ databases">
        <title>The genome sequence of Coniosporium apollinis CBS 100218.</title>
        <authorList>
            <consortium name="The Broad Institute Genome Sequencing Platform"/>
            <person name="Cuomo C."/>
            <person name="Gorbushina A."/>
            <person name="Noack S."/>
            <person name="Walker B."/>
            <person name="Young S.K."/>
            <person name="Zeng Q."/>
            <person name="Gargeya S."/>
            <person name="Fitzgerald M."/>
            <person name="Haas B."/>
            <person name="Abouelleil A."/>
            <person name="Alvarado L."/>
            <person name="Arachchi H.M."/>
            <person name="Berlin A.M."/>
            <person name="Chapman S.B."/>
            <person name="Goldberg J."/>
            <person name="Griggs A."/>
            <person name="Gujja S."/>
            <person name="Hansen M."/>
            <person name="Howarth C."/>
            <person name="Imamovic A."/>
            <person name="Larimer J."/>
            <person name="McCowan C."/>
            <person name="Montmayeur A."/>
            <person name="Murphy C."/>
            <person name="Neiman D."/>
            <person name="Pearson M."/>
            <person name="Priest M."/>
            <person name="Roberts A."/>
            <person name="Saif S."/>
            <person name="Shea T."/>
            <person name="Sisk P."/>
            <person name="Sykes S."/>
            <person name="Wortman J."/>
            <person name="Nusbaum C."/>
            <person name="Birren B."/>
        </authorList>
    </citation>
    <scope>NUCLEOTIDE SEQUENCE [LARGE SCALE GENOMIC DNA]</scope>
    <source>
        <strain evidence="4">CBS 100218</strain>
    </source>
</reference>
<dbReference type="AlphaFoldDB" id="R7YV82"/>
<dbReference type="PANTHER" id="PTHR31962">
    <property type="entry name" value="SPHINGOLIPID LONG CHAIN BASE-RESPONSIVE PROTEIN PIL1"/>
    <property type="match status" value="1"/>
</dbReference>
<dbReference type="GO" id="GO:0006897">
    <property type="term" value="P:endocytosis"/>
    <property type="evidence" value="ECO:0007669"/>
    <property type="project" value="TreeGrafter"/>
</dbReference>
<name>R7YV82_CONA1</name>
<dbReference type="GO" id="GO:0005886">
    <property type="term" value="C:plasma membrane"/>
    <property type="evidence" value="ECO:0007669"/>
    <property type="project" value="TreeGrafter"/>
</dbReference>
<feature type="compositionally biased region" description="Basic and acidic residues" evidence="2">
    <location>
        <begin position="23"/>
        <end position="33"/>
    </location>
</feature>
<feature type="compositionally biased region" description="Low complexity" evidence="2">
    <location>
        <begin position="315"/>
        <end position="327"/>
    </location>
</feature>
<dbReference type="eggNOG" id="ENOG502QRE1">
    <property type="taxonomic scope" value="Eukaryota"/>
</dbReference>
<evidence type="ECO:0000256" key="1">
    <source>
        <dbReference type="ARBA" id="ARBA00022553"/>
    </source>
</evidence>
<evidence type="ECO:0000313" key="4">
    <source>
        <dbReference type="Proteomes" id="UP000016924"/>
    </source>
</evidence>
<sequence length="348" mass="38024">MPLFACSPPSPPPPPNRSLSVRSKKDGQSDRGSTKSGPAKHRFTMASLRGMQQPDLSKKLYKLIKTESHCISAYEAAGRERASIASQLSDWGEATNDDTISEISDKLGVLLAEIAEQEDLFCQSLEDSRSVLKQIRNTESSVQPSRDQKAKIADEIAKLKYKEPTSTKIITLEQELVRAEAQSLVAEAQLTNITRQKFKEAYDIHFAGTIERAEKQIMLAKQARRLLNLVDDTPIVPGDTHPTFDQYEAARQVLNDAEEQLRDWRPNNEPINSNAGSLGAGAMPSTSGASGASVTGSGGSIAFAGQEYSATRAYTTEQEGQQQTIEGAHPAYRKDSPERSVRDESSVA</sequence>
<evidence type="ECO:0000256" key="2">
    <source>
        <dbReference type="SAM" id="MobiDB-lite"/>
    </source>
</evidence>
<feature type="region of interest" description="Disordered" evidence="2">
    <location>
        <begin position="312"/>
        <end position="348"/>
    </location>
</feature>
<dbReference type="Gene3D" id="1.20.1270.60">
    <property type="entry name" value="Arfaptin homology (AH) domain/BAR domain"/>
    <property type="match status" value="1"/>
</dbReference>
<keyword evidence="1" id="KW-0597">Phosphoprotein</keyword>